<gene>
    <name evidence="2" type="ORF">MAPG_11612</name>
</gene>
<name>A0A0C4EFQ6_MAGP6</name>
<dbReference type="EnsemblFungi" id="MAPG_11612T0">
    <property type="protein sequence ID" value="MAPG_11612T0"/>
    <property type="gene ID" value="MAPG_11612"/>
</dbReference>
<protein>
    <submittedName>
        <fullName evidence="2 3">Uncharacterized protein</fullName>
    </submittedName>
</protein>
<dbReference type="EMBL" id="ADBL01002860">
    <property type="status" value="NOT_ANNOTATED_CDS"/>
    <property type="molecule type" value="Genomic_DNA"/>
</dbReference>
<dbReference type="AlphaFoldDB" id="A0A0C4EFQ6"/>
<reference evidence="2" key="3">
    <citation type="submission" date="2011-03" db="EMBL/GenBank/DDBJ databases">
        <title>Annotation of Magnaporthe poae ATCC 64411.</title>
        <authorList>
            <person name="Ma L.-J."/>
            <person name="Dead R."/>
            <person name="Young S.K."/>
            <person name="Zeng Q."/>
            <person name="Gargeya S."/>
            <person name="Fitzgerald M."/>
            <person name="Haas B."/>
            <person name="Abouelleil A."/>
            <person name="Alvarado L."/>
            <person name="Arachchi H.M."/>
            <person name="Berlin A."/>
            <person name="Brown A."/>
            <person name="Chapman S.B."/>
            <person name="Chen Z."/>
            <person name="Dunbar C."/>
            <person name="Freedman E."/>
            <person name="Gearin G."/>
            <person name="Gellesch M."/>
            <person name="Goldberg J."/>
            <person name="Griggs A."/>
            <person name="Gujja S."/>
            <person name="Heiman D."/>
            <person name="Howarth C."/>
            <person name="Larson L."/>
            <person name="Lui A."/>
            <person name="MacDonald P.J.P."/>
            <person name="Mehta T."/>
            <person name="Montmayeur A."/>
            <person name="Murphy C."/>
            <person name="Neiman D."/>
            <person name="Pearson M."/>
            <person name="Priest M."/>
            <person name="Roberts A."/>
            <person name="Saif S."/>
            <person name="Shea T."/>
            <person name="Shenoy N."/>
            <person name="Sisk P."/>
            <person name="Stolte C."/>
            <person name="Sykes S."/>
            <person name="Yandava C."/>
            <person name="Wortman J."/>
            <person name="Nusbaum C."/>
            <person name="Birren B."/>
        </authorList>
    </citation>
    <scope>NUCLEOTIDE SEQUENCE</scope>
    <source>
        <strain evidence="2">ATCC 64411</strain>
    </source>
</reference>
<keyword evidence="4" id="KW-1185">Reference proteome</keyword>
<sequence length="147" mass="15879">MDLDEDWPYDHFSGDWVDSFGRLLSPAADLVLDDVESLAVPSGGNFNIDSLFPSRHPTAPLVPHDAPDDCSIDLDDFFDRSNYEAGTTPGPASPTLRRNTKSSSRPSSSLPAPTNLDTVPLPEGTEGSSISDKARLQRNKRHVAGAM</sequence>
<dbReference type="Proteomes" id="UP000011715">
    <property type="component" value="Unassembled WGS sequence"/>
</dbReference>
<evidence type="ECO:0000256" key="1">
    <source>
        <dbReference type="SAM" id="MobiDB-lite"/>
    </source>
</evidence>
<evidence type="ECO:0000313" key="3">
    <source>
        <dbReference type="EnsemblFungi" id="MAPG_11612T0"/>
    </source>
</evidence>
<reference evidence="3" key="5">
    <citation type="submission" date="2015-06" db="UniProtKB">
        <authorList>
            <consortium name="EnsemblFungi"/>
        </authorList>
    </citation>
    <scope>IDENTIFICATION</scope>
    <source>
        <strain evidence="3">ATCC 64411</strain>
    </source>
</reference>
<accession>A0A0C4EFQ6</accession>
<reference evidence="2" key="2">
    <citation type="submission" date="2010-05" db="EMBL/GenBank/DDBJ databases">
        <title>The Genome Sequence of Magnaporthe poae strain ATCC 64411.</title>
        <authorList>
            <consortium name="The Broad Institute Genome Sequencing Platform"/>
            <consortium name="Broad Institute Genome Sequencing Center for Infectious Disease"/>
            <person name="Ma L.-J."/>
            <person name="Dead R."/>
            <person name="Young S."/>
            <person name="Zeng Q."/>
            <person name="Koehrsen M."/>
            <person name="Alvarado L."/>
            <person name="Berlin A."/>
            <person name="Chapman S.B."/>
            <person name="Chen Z."/>
            <person name="Freedman E."/>
            <person name="Gellesch M."/>
            <person name="Goldberg J."/>
            <person name="Griggs A."/>
            <person name="Gujja S."/>
            <person name="Heilman E.R."/>
            <person name="Heiman D."/>
            <person name="Hepburn T."/>
            <person name="Howarth C."/>
            <person name="Jen D."/>
            <person name="Larson L."/>
            <person name="Mehta T."/>
            <person name="Neiman D."/>
            <person name="Pearson M."/>
            <person name="Roberts A."/>
            <person name="Saif S."/>
            <person name="Shea T."/>
            <person name="Shenoy N."/>
            <person name="Sisk P."/>
            <person name="Stolte C."/>
            <person name="Sykes S."/>
            <person name="Walk T."/>
            <person name="White J."/>
            <person name="Yandava C."/>
            <person name="Haas B."/>
            <person name="Nusbaum C."/>
            <person name="Birren B."/>
        </authorList>
    </citation>
    <scope>NUCLEOTIDE SEQUENCE</scope>
    <source>
        <strain evidence="2">ATCC 64411</strain>
    </source>
</reference>
<organism evidence="3 4">
    <name type="scientific">Magnaporthiopsis poae (strain ATCC 64411 / 73-15)</name>
    <name type="common">Kentucky bluegrass fungus</name>
    <name type="synonym">Magnaporthe poae</name>
    <dbReference type="NCBI Taxonomy" id="644358"/>
    <lineage>
        <taxon>Eukaryota</taxon>
        <taxon>Fungi</taxon>
        <taxon>Dikarya</taxon>
        <taxon>Ascomycota</taxon>
        <taxon>Pezizomycotina</taxon>
        <taxon>Sordariomycetes</taxon>
        <taxon>Sordariomycetidae</taxon>
        <taxon>Magnaporthales</taxon>
        <taxon>Magnaporthaceae</taxon>
        <taxon>Magnaporthiopsis</taxon>
    </lineage>
</organism>
<feature type="region of interest" description="Disordered" evidence="1">
    <location>
        <begin position="81"/>
        <end position="147"/>
    </location>
</feature>
<evidence type="ECO:0000313" key="2">
    <source>
        <dbReference type="EMBL" id="KLU92668.1"/>
    </source>
</evidence>
<reference evidence="4" key="1">
    <citation type="submission" date="2010-05" db="EMBL/GenBank/DDBJ databases">
        <title>The genome sequence of Magnaporthe poae strain ATCC 64411.</title>
        <authorList>
            <person name="Ma L.-J."/>
            <person name="Dead R."/>
            <person name="Young S."/>
            <person name="Zeng Q."/>
            <person name="Koehrsen M."/>
            <person name="Alvarado L."/>
            <person name="Berlin A."/>
            <person name="Chapman S.B."/>
            <person name="Chen Z."/>
            <person name="Freedman E."/>
            <person name="Gellesch M."/>
            <person name="Goldberg J."/>
            <person name="Griggs A."/>
            <person name="Gujja S."/>
            <person name="Heilman E.R."/>
            <person name="Heiman D."/>
            <person name="Hepburn T."/>
            <person name="Howarth C."/>
            <person name="Jen D."/>
            <person name="Larson L."/>
            <person name="Mehta T."/>
            <person name="Neiman D."/>
            <person name="Pearson M."/>
            <person name="Roberts A."/>
            <person name="Saif S."/>
            <person name="Shea T."/>
            <person name="Shenoy N."/>
            <person name="Sisk P."/>
            <person name="Stolte C."/>
            <person name="Sykes S."/>
            <person name="Walk T."/>
            <person name="White J."/>
            <person name="Yandava C."/>
            <person name="Haas B."/>
            <person name="Nusbaum C."/>
            <person name="Birren B."/>
        </authorList>
    </citation>
    <scope>NUCLEOTIDE SEQUENCE [LARGE SCALE GENOMIC DNA]</scope>
    <source>
        <strain evidence="4">ATCC 64411 / 73-15</strain>
    </source>
</reference>
<reference evidence="3" key="4">
    <citation type="journal article" date="2015" name="G3 (Bethesda)">
        <title>Genome sequences of three phytopathogenic species of the Magnaporthaceae family of fungi.</title>
        <authorList>
            <person name="Okagaki L.H."/>
            <person name="Nunes C.C."/>
            <person name="Sailsbery J."/>
            <person name="Clay B."/>
            <person name="Brown D."/>
            <person name="John T."/>
            <person name="Oh Y."/>
            <person name="Young N."/>
            <person name="Fitzgerald M."/>
            <person name="Haas B.J."/>
            <person name="Zeng Q."/>
            <person name="Young S."/>
            <person name="Adiconis X."/>
            <person name="Fan L."/>
            <person name="Levin J.Z."/>
            <person name="Mitchell T.K."/>
            <person name="Okubara P.A."/>
            <person name="Farman M.L."/>
            <person name="Kohn L.M."/>
            <person name="Birren B."/>
            <person name="Ma L.-J."/>
            <person name="Dean R.A."/>
        </authorList>
    </citation>
    <scope>NUCLEOTIDE SEQUENCE</scope>
    <source>
        <strain evidence="3">ATCC 64411 / 73-15</strain>
    </source>
</reference>
<dbReference type="eggNOG" id="ENOG502RN4R">
    <property type="taxonomic scope" value="Eukaryota"/>
</dbReference>
<proteinExistence type="predicted"/>
<feature type="compositionally biased region" description="Basic residues" evidence="1">
    <location>
        <begin position="136"/>
        <end position="147"/>
    </location>
</feature>
<dbReference type="OrthoDB" id="10427614at2759"/>
<evidence type="ECO:0000313" key="4">
    <source>
        <dbReference type="Proteomes" id="UP000011715"/>
    </source>
</evidence>
<dbReference type="VEuPathDB" id="FungiDB:MAPG_11612"/>
<dbReference type="EMBL" id="GL876983">
    <property type="protein sequence ID" value="KLU92668.1"/>
    <property type="molecule type" value="Genomic_DNA"/>
</dbReference>